<sequence length="65" mass="7628">MEIVTIDQINKEEDLWKTIHDMLLLSEKIVISKMGEFNDINFKSLSEIRELIILPDTKHTKDGTR</sequence>
<gene>
    <name evidence="1" type="ORF">TM448A00720_0036</name>
    <name evidence="2" type="ORF">TM448B00242_0033</name>
</gene>
<reference evidence="1" key="1">
    <citation type="submission" date="2020-03" db="EMBL/GenBank/DDBJ databases">
        <title>The deep terrestrial virosphere.</title>
        <authorList>
            <person name="Holmfeldt K."/>
            <person name="Nilsson E."/>
            <person name="Simone D."/>
            <person name="Lopez-Fernandez M."/>
            <person name="Wu X."/>
            <person name="de Brujin I."/>
            <person name="Lundin D."/>
            <person name="Andersson A."/>
            <person name="Bertilsson S."/>
            <person name="Dopson M."/>
        </authorList>
    </citation>
    <scope>NUCLEOTIDE SEQUENCE</scope>
    <source>
        <strain evidence="1">TM448A00720</strain>
        <strain evidence="2">TM448B00242</strain>
    </source>
</reference>
<dbReference type="EMBL" id="MT144053">
    <property type="protein sequence ID" value="QJA47707.1"/>
    <property type="molecule type" value="Genomic_DNA"/>
</dbReference>
<evidence type="ECO:0000313" key="2">
    <source>
        <dbReference type="EMBL" id="QJH94559.1"/>
    </source>
</evidence>
<organism evidence="1">
    <name type="scientific">viral metagenome</name>
    <dbReference type="NCBI Taxonomy" id="1070528"/>
    <lineage>
        <taxon>unclassified sequences</taxon>
        <taxon>metagenomes</taxon>
        <taxon>organismal metagenomes</taxon>
    </lineage>
</organism>
<dbReference type="AlphaFoldDB" id="A0A6H1ZK60"/>
<proteinExistence type="predicted"/>
<protein>
    <submittedName>
        <fullName evidence="1">Uncharacterized protein</fullName>
    </submittedName>
</protein>
<accession>A0A6H1ZK60</accession>
<evidence type="ECO:0000313" key="1">
    <source>
        <dbReference type="EMBL" id="QJA47707.1"/>
    </source>
</evidence>
<name>A0A6H1ZK60_9ZZZZ</name>
<dbReference type="EMBL" id="MT144602">
    <property type="protein sequence ID" value="QJH94559.1"/>
    <property type="molecule type" value="Genomic_DNA"/>
</dbReference>